<gene>
    <name evidence="8" type="primary">TRAF6_7</name>
    <name evidence="8" type="ORF">OS493_027386</name>
</gene>
<feature type="zinc finger region" description="TRAF-type" evidence="4">
    <location>
        <begin position="172"/>
        <end position="218"/>
    </location>
</feature>
<evidence type="ECO:0000259" key="6">
    <source>
        <dbReference type="PROSITE" id="PS50089"/>
    </source>
</evidence>
<dbReference type="InterPro" id="IPR001293">
    <property type="entry name" value="Znf_TRAF"/>
</dbReference>
<dbReference type="PROSITE" id="PS50145">
    <property type="entry name" value="ZF_TRAF"/>
    <property type="match status" value="2"/>
</dbReference>
<dbReference type="InterPro" id="IPR001841">
    <property type="entry name" value="Znf_RING"/>
</dbReference>
<keyword evidence="2 4" id="KW-0863">Zinc-finger</keyword>
<dbReference type="Proteomes" id="UP001163046">
    <property type="component" value="Unassembled WGS sequence"/>
</dbReference>
<keyword evidence="8" id="KW-0012">Acyltransferase</keyword>
<keyword evidence="9" id="KW-1185">Reference proteome</keyword>
<dbReference type="InterPro" id="IPR017907">
    <property type="entry name" value="Znf_RING_CS"/>
</dbReference>
<dbReference type="PANTHER" id="PTHR10131:SF94">
    <property type="entry name" value="TNF RECEPTOR-ASSOCIATED FACTOR 4"/>
    <property type="match status" value="1"/>
</dbReference>
<feature type="domain" description="TRAF-type" evidence="7">
    <location>
        <begin position="172"/>
        <end position="218"/>
    </location>
</feature>
<dbReference type="EMBL" id="MU827326">
    <property type="protein sequence ID" value="KAJ7355992.1"/>
    <property type="molecule type" value="Genomic_DNA"/>
</dbReference>
<keyword evidence="8" id="KW-0675">Receptor</keyword>
<evidence type="ECO:0000259" key="7">
    <source>
        <dbReference type="PROSITE" id="PS50145"/>
    </source>
</evidence>
<dbReference type="Pfam" id="PF02176">
    <property type="entry name" value="zf-TRAF"/>
    <property type="match status" value="1"/>
</dbReference>
<evidence type="ECO:0000256" key="3">
    <source>
        <dbReference type="ARBA" id="ARBA00022833"/>
    </source>
</evidence>
<evidence type="ECO:0000256" key="2">
    <source>
        <dbReference type="ARBA" id="ARBA00022771"/>
    </source>
</evidence>
<keyword evidence="3 4" id="KW-0862">Zinc</keyword>
<comment type="caution">
    <text evidence="8">The sequence shown here is derived from an EMBL/GenBank/DDBJ whole genome shotgun (WGS) entry which is preliminary data.</text>
</comment>
<evidence type="ECO:0000313" key="9">
    <source>
        <dbReference type="Proteomes" id="UP001163046"/>
    </source>
</evidence>
<feature type="zinc finger region" description="TRAF-type" evidence="4">
    <location>
        <begin position="225"/>
        <end position="273"/>
    </location>
</feature>
<dbReference type="GO" id="GO:0061630">
    <property type="term" value="F:ubiquitin protein ligase activity"/>
    <property type="evidence" value="ECO:0007669"/>
    <property type="project" value="UniProtKB-EC"/>
</dbReference>
<name>A0A9W9YM15_9CNID</name>
<dbReference type="SUPFAM" id="SSF49599">
    <property type="entry name" value="TRAF domain-like"/>
    <property type="match status" value="2"/>
</dbReference>
<dbReference type="PROSITE" id="PS50089">
    <property type="entry name" value="ZF_RING_2"/>
    <property type="match status" value="1"/>
</dbReference>
<keyword evidence="5" id="KW-0175">Coiled coil</keyword>
<dbReference type="Pfam" id="PF13923">
    <property type="entry name" value="zf-C3HC4_2"/>
    <property type="match status" value="1"/>
</dbReference>
<dbReference type="PROSITE" id="PS00518">
    <property type="entry name" value="ZF_RING_1"/>
    <property type="match status" value="1"/>
</dbReference>
<organism evidence="8 9">
    <name type="scientific">Desmophyllum pertusum</name>
    <dbReference type="NCBI Taxonomy" id="174260"/>
    <lineage>
        <taxon>Eukaryota</taxon>
        <taxon>Metazoa</taxon>
        <taxon>Cnidaria</taxon>
        <taxon>Anthozoa</taxon>
        <taxon>Hexacorallia</taxon>
        <taxon>Scleractinia</taxon>
        <taxon>Caryophylliina</taxon>
        <taxon>Caryophylliidae</taxon>
        <taxon>Desmophyllum</taxon>
    </lineage>
</organism>
<dbReference type="PANTHER" id="PTHR10131">
    <property type="entry name" value="TNF RECEPTOR ASSOCIATED FACTOR"/>
    <property type="match status" value="1"/>
</dbReference>
<feature type="domain" description="TRAF-type" evidence="7">
    <location>
        <begin position="225"/>
        <end position="273"/>
    </location>
</feature>
<sequence>MSPTSRDNNICSVTHLDLYKMEIVRIDRPGDLDHLSERSSSDEEELEEDFVLDFIVYDESSDEEEVQHRFGGYEYEFVDNVADNQKCPVCLLPMRDAVQTSECGHRFCEDCLHGILRSDHPVCPNDRQEIQGEGGFFLDKAWARDILCLRVKCKQSTRGCDWIGQLRHAEGHEDECPYEDEECSGCDDKIQRRLLETHLNEECPKRIVECVYCQDEFTFVQKQEHEDIYCRRFPLVCSNNCGHEGIPRQEMDSHLSKKCPMTEVTCPYAEAGCPFQDKRAYLNEHIEASIDDHLELTWSSHVTTKQVLHEVQEDNQKLRESVADCQEKIRDLSLATKTLEDVVKKITRERKSVENKMLQSHVSQLPRGRIRKAPPRYDGKESVADGCVSTIHGNDCRGREDEKPWQISTRALLDSNEALRKQAAAFTERCRLFPQGRGTLAVAVEEH</sequence>
<dbReference type="OrthoDB" id="5966301at2759"/>
<keyword evidence="8" id="KW-0808">Transferase</keyword>
<dbReference type="SUPFAM" id="SSF57850">
    <property type="entry name" value="RING/U-box"/>
    <property type="match status" value="1"/>
</dbReference>
<evidence type="ECO:0000256" key="1">
    <source>
        <dbReference type="ARBA" id="ARBA00022723"/>
    </source>
</evidence>
<dbReference type="GO" id="GO:0043122">
    <property type="term" value="P:regulation of canonical NF-kappaB signal transduction"/>
    <property type="evidence" value="ECO:0007669"/>
    <property type="project" value="TreeGrafter"/>
</dbReference>
<dbReference type="InterPro" id="IPR013083">
    <property type="entry name" value="Znf_RING/FYVE/PHD"/>
</dbReference>
<evidence type="ECO:0000256" key="5">
    <source>
        <dbReference type="SAM" id="Coils"/>
    </source>
</evidence>
<feature type="domain" description="RING-type" evidence="6">
    <location>
        <begin position="87"/>
        <end position="127"/>
    </location>
</feature>
<dbReference type="AlphaFoldDB" id="A0A9W9YM15"/>
<accession>A0A9W9YM15</accession>
<keyword evidence="1 4" id="KW-0479">Metal-binding</keyword>
<evidence type="ECO:0000256" key="4">
    <source>
        <dbReference type="PROSITE-ProRule" id="PRU00207"/>
    </source>
</evidence>
<dbReference type="GO" id="GO:0008270">
    <property type="term" value="F:zinc ion binding"/>
    <property type="evidence" value="ECO:0007669"/>
    <property type="project" value="UniProtKB-KW"/>
</dbReference>
<evidence type="ECO:0000313" key="8">
    <source>
        <dbReference type="EMBL" id="KAJ7355992.1"/>
    </source>
</evidence>
<dbReference type="EC" id="2.3.2.27" evidence="8"/>
<protein>
    <submittedName>
        <fullName evidence="8">TNF receptor-associated factor 6</fullName>
        <ecNumber evidence="8">2.3.2.27</ecNumber>
    </submittedName>
</protein>
<dbReference type="FunFam" id="3.30.40.10:FF:000179">
    <property type="entry name" value="TNF receptor-associated factor"/>
    <property type="match status" value="1"/>
</dbReference>
<reference evidence="8" key="1">
    <citation type="submission" date="2023-01" db="EMBL/GenBank/DDBJ databases">
        <title>Genome assembly of the deep-sea coral Lophelia pertusa.</title>
        <authorList>
            <person name="Herrera S."/>
            <person name="Cordes E."/>
        </authorList>
    </citation>
    <scope>NUCLEOTIDE SEQUENCE</scope>
    <source>
        <strain evidence="8">USNM1676648</strain>
        <tissue evidence="8">Polyp</tissue>
    </source>
</reference>
<feature type="coiled-coil region" evidence="5">
    <location>
        <begin position="308"/>
        <end position="356"/>
    </location>
</feature>
<dbReference type="Gene3D" id="3.30.40.10">
    <property type="entry name" value="Zinc/RING finger domain, C3HC4 (zinc finger)"/>
    <property type="match status" value="3"/>
</dbReference>
<dbReference type="SMART" id="SM00184">
    <property type="entry name" value="RING"/>
    <property type="match status" value="1"/>
</dbReference>
<proteinExistence type="predicted"/>